<dbReference type="AlphaFoldDB" id="A0A1B6FR38"/>
<evidence type="ECO:0000256" key="1">
    <source>
        <dbReference type="SAM" id="Phobius"/>
    </source>
</evidence>
<name>A0A1B6FR38_9HEMI</name>
<feature type="transmembrane region" description="Helical" evidence="1">
    <location>
        <begin position="115"/>
        <end position="132"/>
    </location>
</feature>
<proteinExistence type="predicted"/>
<organism evidence="2">
    <name type="scientific">Cuerna arida</name>
    <dbReference type="NCBI Taxonomy" id="1464854"/>
    <lineage>
        <taxon>Eukaryota</taxon>
        <taxon>Metazoa</taxon>
        <taxon>Ecdysozoa</taxon>
        <taxon>Arthropoda</taxon>
        <taxon>Hexapoda</taxon>
        <taxon>Insecta</taxon>
        <taxon>Pterygota</taxon>
        <taxon>Neoptera</taxon>
        <taxon>Paraneoptera</taxon>
        <taxon>Hemiptera</taxon>
        <taxon>Auchenorrhyncha</taxon>
        <taxon>Membracoidea</taxon>
        <taxon>Cicadellidae</taxon>
        <taxon>Cicadellinae</taxon>
        <taxon>Proconiini</taxon>
        <taxon>Cuerna</taxon>
    </lineage>
</organism>
<feature type="non-terminal residue" evidence="2">
    <location>
        <position position="1"/>
    </location>
</feature>
<sequence length="135" mass="15243">CLKRCSCHSMFYVIFLICFLKSSTALNASLLRDDSYLDVNNYGNYSYFGGFDEDYQVTPPEEYEESDDVVTESVAPTTSESSSKVTPNKHSRYLGGTLYDDYGCSITAAPPLEPHLALFLTIIIIYFIVLFLQEQ</sequence>
<keyword evidence="1" id="KW-0812">Transmembrane</keyword>
<feature type="transmembrane region" description="Helical" evidence="1">
    <location>
        <begin position="12"/>
        <end position="31"/>
    </location>
</feature>
<protein>
    <submittedName>
        <fullName evidence="2">Uncharacterized protein</fullName>
    </submittedName>
</protein>
<evidence type="ECO:0000313" key="2">
    <source>
        <dbReference type="EMBL" id="JAS52640.1"/>
    </source>
</evidence>
<gene>
    <name evidence="2" type="ORF">g.7312</name>
</gene>
<keyword evidence="1" id="KW-1133">Transmembrane helix</keyword>
<reference evidence="2" key="1">
    <citation type="submission" date="2015-11" db="EMBL/GenBank/DDBJ databases">
        <title>De novo transcriptome assembly of four potential Pierce s Disease insect vectors from Arizona vineyards.</title>
        <authorList>
            <person name="Tassone E.E."/>
        </authorList>
    </citation>
    <scope>NUCLEOTIDE SEQUENCE</scope>
</reference>
<keyword evidence="1" id="KW-0472">Membrane</keyword>
<dbReference type="EMBL" id="GECZ01017129">
    <property type="protein sequence ID" value="JAS52640.1"/>
    <property type="molecule type" value="Transcribed_RNA"/>
</dbReference>
<accession>A0A1B6FR38</accession>